<dbReference type="Proteomes" id="UP000293142">
    <property type="component" value="Unassembled WGS sequence"/>
</dbReference>
<evidence type="ECO:0000259" key="3">
    <source>
        <dbReference type="Pfam" id="PF22725"/>
    </source>
</evidence>
<sequence>MTNQEVGYAVVGLGVGKSHVRSAVKAKGCGFVAICDLDEELLNRVGDECNISPENRYTSYELLLTRPDIDVVSVCTPSGMHRDHAIMALAAGKHVLVEKPLEIQLDKINDILAAAEKAGKYVGCVFQNRLSPGNKKIKETIDSGRLGKLITANFHVKWFRNDEYYAKNGGWRGTWAMDGGGAIMNQSVHTIDLMQWMLGPVKSVFAKAGAYNHNIETEDTAVAVIQFENGAIGTFIGTTCAYPGLEVLVQVHGTTGTVYASNANIETYKLADDTERTEEARVLSEFGKQEKKSGGADPAAISTTGHAGQIQDMILAVGENRPPMIQGKEGYAAVEIILAIYESARTGKEVFLPLVQSNTAARS</sequence>
<evidence type="ECO:0000313" key="5">
    <source>
        <dbReference type="Proteomes" id="UP000293142"/>
    </source>
</evidence>
<organism evidence="4 5">
    <name type="scientific">Paenibacillus thalictri</name>
    <dbReference type="NCBI Taxonomy" id="2527873"/>
    <lineage>
        <taxon>Bacteria</taxon>
        <taxon>Bacillati</taxon>
        <taxon>Bacillota</taxon>
        <taxon>Bacilli</taxon>
        <taxon>Bacillales</taxon>
        <taxon>Paenibacillaceae</taxon>
        <taxon>Paenibacillus</taxon>
    </lineage>
</organism>
<dbReference type="InterPro" id="IPR036291">
    <property type="entry name" value="NAD(P)-bd_dom_sf"/>
</dbReference>
<dbReference type="InterPro" id="IPR052515">
    <property type="entry name" value="Gfo/Idh/MocA_Oxidoreductase"/>
</dbReference>
<feature type="domain" description="GFO/IDH/MocA-like oxidoreductase" evidence="3">
    <location>
        <begin position="135"/>
        <end position="258"/>
    </location>
</feature>
<dbReference type="RefSeq" id="WP_131017992.1">
    <property type="nucleotide sequence ID" value="NZ_SIRE01000033.1"/>
</dbReference>
<evidence type="ECO:0000259" key="2">
    <source>
        <dbReference type="Pfam" id="PF01408"/>
    </source>
</evidence>
<keyword evidence="5" id="KW-1185">Reference proteome</keyword>
<dbReference type="InterPro" id="IPR008354">
    <property type="entry name" value="Glc-Fru_OxRdtase_bac"/>
</dbReference>
<dbReference type="InterPro" id="IPR055170">
    <property type="entry name" value="GFO_IDH_MocA-like_dom"/>
</dbReference>
<dbReference type="SUPFAM" id="SSF51735">
    <property type="entry name" value="NAD(P)-binding Rossmann-fold domains"/>
    <property type="match status" value="1"/>
</dbReference>
<evidence type="ECO:0000256" key="1">
    <source>
        <dbReference type="SAM" id="MobiDB-lite"/>
    </source>
</evidence>
<feature type="compositionally biased region" description="Basic and acidic residues" evidence="1">
    <location>
        <begin position="285"/>
        <end position="294"/>
    </location>
</feature>
<accession>A0A4Q9DI49</accession>
<dbReference type="GO" id="GO:0000166">
    <property type="term" value="F:nucleotide binding"/>
    <property type="evidence" value="ECO:0007669"/>
    <property type="project" value="InterPro"/>
</dbReference>
<feature type="domain" description="Gfo/Idh/MocA-like oxidoreductase N-terminal" evidence="2">
    <location>
        <begin position="7"/>
        <end position="122"/>
    </location>
</feature>
<dbReference type="EMBL" id="SIRE01000033">
    <property type="protein sequence ID" value="TBL70271.1"/>
    <property type="molecule type" value="Genomic_DNA"/>
</dbReference>
<gene>
    <name evidence="4" type="ORF">EYB31_33685</name>
</gene>
<dbReference type="OrthoDB" id="9815825at2"/>
<dbReference type="PANTHER" id="PTHR43249">
    <property type="entry name" value="UDP-N-ACETYL-2-AMINO-2-DEOXY-D-GLUCURONATE OXIDASE"/>
    <property type="match status" value="1"/>
</dbReference>
<dbReference type="InterPro" id="IPR000683">
    <property type="entry name" value="Gfo/Idh/MocA-like_OxRdtase_N"/>
</dbReference>
<dbReference type="Pfam" id="PF22725">
    <property type="entry name" value="GFO_IDH_MocA_C3"/>
    <property type="match status" value="1"/>
</dbReference>
<feature type="region of interest" description="Disordered" evidence="1">
    <location>
        <begin position="285"/>
        <end position="305"/>
    </location>
</feature>
<name>A0A4Q9DI49_9BACL</name>
<dbReference type="Gene3D" id="3.30.360.10">
    <property type="entry name" value="Dihydrodipicolinate Reductase, domain 2"/>
    <property type="match status" value="1"/>
</dbReference>
<protein>
    <submittedName>
        <fullName evidence="4">Gfo/Idh/MocA family oxidoreductase</fullName>
    </submittedName>
</protein>
<dbReference type="PANTHER" id="PTHR43249:SF1">
    <property type="entry name" value="D-GLUCOSIDE 3-DEHYDROGENASE"/>
    <property type="match status" value="1"/>
</dbReference>
<proteinExistence type="predicted"/>
<dbReference type="Pfam" id="PF01408">
    <property type="entry name" value="GFO_IDH_MocA"/>
    <property type="match status" value="1"/>
</dbReference>
<comment type="caution">
    <text evidence="4">The sequence shown here is derived from an EMBL/GenBank/DDBJ whole genome shotgun (WGS) entry which is preliminary data.</text>
</comment>
<dbReference type="AlphaFoldDB" id="A0A4Q9DI49"/>
<dbReference type="PRINTS" id="PR01775">
    <property type="entry name" value="GLFROXRDTASE"/>
</dbReference>
<dbReference type="SUPFAM" id="SSF55347">
    <property type="entry name" value="Glyceraldehyde-3-phosphate dehydrogenase-like, C-terminal domain"/>
    <property type="match status" value="1"/>
</dbReference>
<evidence type="ECO:0000313" key="4">
    <source>
        <dbReference type="EMBL" id="TBL70271.1"/>
    </source>
</evidence>
<reference evidence="4 5" key="1">
    <citation type="submission" date="2019-02" db="EMBL/GenBank/DDBJ databases">
        <title>Paenibacillus sp. nov., isolated from surface-sterilized tissue of Thalictrum simplex L.</title>
        <authorList>
            <person name="Tuo L."/>
        </authorList>
    </citation>
    <scope>NUCLEOTIDE SEQUENCE [LARGE SCALE GENOMIC DNA]</scope>
    <source>
        <strain evidence="4 5">N2SHLJ1</strain>
    </source>
</reference>
<dbReference type="Gene3D" id="3.40.50.720">
    <property type="entry name" value="NAD(P)-binding Rossmann-like Domain"/>
    <property type="match status" value="1"/>
</dbReference>